<dbReference type="EMBL" id="UOGD01000362">
    <property type="protein sequence ID" value="VAX26978.1"/>
    <property type="molecule type" value="Genomic_DNA"/>
</dbReference>
<proteinExistence type="predicted"/>
<reference evidence="1" key="1">
    <citation type="submission" date="2018-06" db="EMBL/GenBank/DDBJ databases">
        <authorList>
            <person name="Zhirakovskaya E."/>
        </authorList>
    </citation>
    <scope>NUCLEOTIDE SEQUENCE</scope>
</reference>
<accession>A0A3B1CSL6</accession>
<organism evidence="1">
    <name type="scientific">hydrothermal vent metagenome</name>
    <dbReference type="NCBI Taxonomy" id="652676"/>
    <lineage>
        <taxon>unclassified sequences</taxon>
        <taxon>metagenomes</taxon>
        <taxon>ecological metagenomes</taxon>
    </lineage>
</organism>
<evidence type="ECO:0000313" key="1">
    <source>
        <dbReference type="EMBL" id="VAX26978.1"/>
    </source>
</evidence>
<name>A0A3B1CSL6_9ZZZZ</name>
<gene>
    <name evidence="1" type="ORF">MNBD_IGNAVI01-822</name>
</gene>
<dbReference type="AlphaFoldDB" id="A0A3B1CSL6"/>
<protein>
    <submittedName>
        <fullName evidence="1">Uncharacterized protein</fullName>
    </submittedName>
</protein>
<sequence>AYESDEGDNQKIEFLKSRVRSDYGTTYVFDAPQNEKGEFMPYKSFAKLEKKGMQFQLFEEIFSKFNVPENPLICVTPVVDGEIVESK</sequence>
<feature type="non-terminal residue" evidence="1">
    <location>
        <position position="1"/>
    </location>
</feature>